<accession>A0A3G5AIC2</accession>
<protein>
    <submittedName>
        <fullName evidence="3">D5-ATPase-helicase</fullName>
    </submittedName>
</protein>
<keyword evidence="1" id="KW-0378">Hydrolase</keyword>
<dbReference type="PANTHER" id="PTHR35372">
    <property type="entry name" value="ATP BINDING PROTEIN-RELATED"/>
    <property type="match status" value="1"/>
</dbReference>
<reference evidence="3" key="1">
    <citation type="submission" date="2018-10" db="EMBL/GenBank/DDBJ databases">
        <title>Hidden diversity of soil giant viruses.</title>
        <authorList>
            <person name="Schulz F."/>
            <person name="Alteio L."/>
            <person name="Goudeau D."/>
            <person name="Ryan E.M."/>
            <person name="Malmstrom R.R."/>
            <person name="Blanchard J."/>
            <person name="Woyke T."/>
        </authorList>
    </citation>
    <scope>NUCLEOTIDE SEQUENCE</scope>
    <source>
        <strain evidence="3">SAV1</strain>
    </source>
</reference>
<dbReference type="GO" id="GO:0016787">
    <property type="term" value="F:hydrolase activity"/>
    <property type="evidence" value="ECO:0007669"/>
    <property type="project" value="UniProtKB-KW"/>
</dbReference>
<proteinExistence type="predicted"/>
<evidence type="ECO:0000259" key="2">
    <source>
        <dbReference type="Pfam" id="PF08706"/>
    </source>
</evidence>
<keyword evidence="3" id="KW-0347">Helicase</keyword>
<dbReference type="InterPro" id="IPR014818">
    <property type="entry name" value="Phage/plasmid_primase_P4_C"/>
</dbReference>
<sequence length="527" mass="61095">MDQNLLTYNGIVKFFENKLTGIYKCANIKTNTWYTFRNHRWNEMANLVEFYTMLNEICKNEIVRISKELSESADVKTYLPPIRNFNQIMQNQLRKNSIVRELADLLYDPEFLHKLDTNTKLICFTNGVYDLGTNTFRDGKPDDYISCGVNYGYEPNIGKNSELNMFFKQIQPDRELRKYLKKVFSKTLVGSTVGETFPLVGPGSNGKSSSIGLLSKTLGDLFGFVDSGDLPNTNASQIQFNQFKNIVDRLRACFVVSNCQCHRCQCRIIPDVTKLSYRLSTYDTMKYYSVLFMEMNCLEQIICEDEDDEGTWLRIKVIPFTSTFTKKEDSGENHFVAENVSKNFQNWRPYMMNKLIKYYNLNDVIPQSVADMTQKYRQICKGKRANKRGSCEIYCPAITNKGNRCSHKIIKHGVCKDHMCYAYTIPKDKQNIYDEFKEKMECLVKDTKLIDECMGPSPVNLAKHYPGAPSSFIEKMTEINELVNAYKTQFGCEYIIPNNALYIRHSILDNDTCNCYVCRMMKCNFSR</sequence>
<dbReference type="EMBL" id="MK072441">
    <property type="protein sequence ID" value="AYV85159.1"/>
    <property type="molecule type" value="Genomic_DNA"/>
</dbReference>
<dbReference type="PANTHER" id="PTHR35372:SF2">
    <property type="entry name" value="SF3 HELICASE DOMAIN-CONTAINING PROTEIN"/>
    <property type="match status" value="1"/>
</dbReference>
<evidence type="ECO:0000313" key="3">
    <source>
        <dbReference type="EMBL" id="AYV85159.1"/>
    </source>
</evidence>
<evidence type="ECO:0000256" key="1">
    <source>
        <dbReference type="ARBA" id="ARBA00022801"/>
    </source>
</evidence>
<feature type="domain" description="Bacteriophage/plasmid primase P4 C-terminal" evidence="2">
    <location>
        <begin position="24"/>
        <end position="169"/>
    </location>
</feature>
<dbReference type="InterPro" id="IPR051620">
    <property type="entry name" value="ORF904-like_C"/>
</dbReference>
<dbReference type="Pfam" id="PF08706">
    <property type="entry name" value="D5_N"/>
    <property type="match status" value="1"/>
</dbReference>
<keyword evidence="3" id="KW-0547">Nucleotide-binding</keyword>
<keyword evidence="3" id="KW-0067">ATP-binding</keyword>
<name>A0A3G5AIC2_9VIRU</name>
<dbReference type="GO" id="GO:0004386">
    <property type="term" value="F:helicase activity"/>
    <property type="evidence" value="ECO:0007669"/>
    <property type="project" value="UniProtKB-KW"/>
</dbReference>
<organism evidence="3">
    <name type="scientific">Satyrvirus sp</name>
    <dbReference type="NCBI Taxonomy" id="2487771"/>
    <lineage>
        <taxon>Viruses</taxon>
        <taxon>Varidnaviria</taxon>
        <taxon>Bamfordvirae</taxon>
        <taxon>Nucleocytoviricota</taxon>
        <taxon>Megaviricetes</taxon>
        <taxon>Imitervirales</taxon>
        <taxon>Mimiviridae</taxon>
        <taxon>Megamimivirinae</taxon>
    </lineage>
</organism>
<gene>
    <name evidence="3" type="ORF">Satyrvirus5_24</name>
</gene>